<dbReference type="Proteomes" id="UP000075806">
    <property type="component" value="Unassembled WGS sequence"/>
</dbReference>
<feature type="domain" description="PAC" evidence="12">
    <location>
        <begin position="147"/>
        <end position="199"/>
    </location>
</feature>
<comment type="caution">
    <text evidence="13">The sequence shown here is derived from an EMBL/GenBank/DDBJ whole genome shotgun (WGS) entry which is preliminary data.</text>
</comment>
<dbReference type="GO" id="GO:0005524">
    <property type="term" value="F:ATP binding"/>
    <property type="evidence" value="ECO:0007669"/>
    <property type="project" value="UniProtKB-KW"/>
</dbReference>
<feature type="transmembrane region" description="Helical" evidence="9">
    <location>
        <begin position="7"/>
        <end position="28"/>
    </location>
</feature>
<dbReference type="EC" id="2.7.13.3" evidence="2"/>
<keyword evidence="9" id="KW-1133">Transmembrane helix</keyword>
<comment type="catalytic activity">
    <reaction evidence="1">
        <text>ATP + protein L-histidine = ADP + protein N-phospho-L-histidine.</text>
        <dbReference type="EC" id="2.7.13.3"/>
    </reaction>
</comment>
<dbReference type="SUPFAM" id="SSF47384">
    <property type="entry name" value="Homodimeric domain of signal transducing histidine kinase"/>
    <property type="match status" value="1"/>
</dbReference>
<evidence type="ECO:0000259" key="11">
    <source>
        <dbReference type="PROSITE" id="PS50112"/>
    </source>
</evidence>
<reference evidence="13" key="1">
    <citation type="submission" date="2016-02" db="EMBL/GenBank/DDBJ databases">
        <title>Genome sequence of Bacillus trypoxylicola KCTC 13244(T).</title>
        <authorList>
            <person name="Jeong H."/>
            <person name="Park S.-H."/>
            <person name="Choi S.-K."/>
        </authorList>
    </citation>
    <scope>NUCLEOTIDE SEQUENCE [LARGE SCALE GENOMIC DNA]</scope>
    <source>
        <strain evidence="13">KCTC 13244</strain>
    </source>
</reference>
<evidence type="ECO:0000256" key="9">
    <source>
        <dbReference type="SAM" id="Phobius"/>
    </source>
</evidence>
<dbReference type="Gene3D" id="3.30.450.20">
    <property type="entry name" value="PAS domain"/>
    <property type="match status" value="2"/>
</dbReference>
<evidence type="ECO:0000313" key="13">
    <source>
        <dbReference type="EMBL" id="KYG27695.1"/>
    </source>
</evidence>
<dbReference type="InterPro" id="IPR000014">
    <property type="entry name" value="PAS"/>
</dbReference>
<dbReference type="InterPro" id="IPR003594">
    <property type="entry name" value="HATPase_dom"/>
</dbReference>
<dbReference type="GO" id="GO:0000155">
    <property type="term" value="F:phosphorelay sensor kinase activity"/>
    <property type="evidence" value="ECO:0007669"/>
    <property type="project" value="InterPro"/>
</dbReference>
<dbReference type="EMBL" id="LTAO01000036">
    <property type="protein sequence ID" value="KYG27695.1"/>
    <property type="molecule type" value="Genomic_DNA"/>
</dbReference>
<dbReference type="SMART" id="SM00091">
    <property type="entry name" value="PAS"/>
    <property type="match status" value="2"/>
</dbReference>
<feature type="domain" description="PAS" evidence="11">
    <location>
        <begin position="200"/>
        <end position="271"/>
    </location>
</feature>
<dbReference type="PANTHER" id="PTHR43065:SF34">
    <property type="entry name" value="SPORULATION KINASE A"/>
    <property type="match status" value="1"/>
</dbReference>
<dbReference type="CDD" id="cd00082">
    <property type="entry name" value="HisKA"/>
    <property type="match status" value="1"/>
</dbReference>
<evidence type="ECO:0000256" key="2">
    <source>
        <dbReference type="ARBA" id="ARBA00012438"/>
    </source>
</evidence>
<evidence type="ECO:0000256" key="7">
    <source>
        <dbReference type="ARBA" id="ARBA00022840"/>
    </source>
</evidence>
<dbReference type="OrthoDB" id="9815750at2"/>
<keyword evidence="4" id="KW-0808">Transferase</keyword>
<dbReference type="InterPro" id="IPR005467">
    <property type="entry name" value="His_kinase_dom"/>
</dbReference>
<feature type="domain" description="Histidine kinase" evidence="10">
    <location>
        <begin position="340"/>
        <end position="542"/>
    </location>
</feature>
<dbReference type="AlphaFoldDB" id="A0A162D1B9"/>
<dbReference type="PANTHER" id="PTHR43065">
    <property type="entry name" value="SENSOR HISTIDINE KINASE"/>
    <property type="match status" value="1"/>
</dbReference>
<keyword evidence="9" id="KW-0472">Membrane</keyword>
<dbReference type="Gene3D" id="1.10.287.130">
    <property type="match status" value="1"/>
</dbReference>
<dbReference type="SMART" id="SM00387">
    <property type="entry name" value="HATPase_c"/>
    <property type="match status" value="1"/>
</dbReference>
<evidence type="ECO:0000256" key="1">
    <source>
        <dbReference type="ARBA" id="ARBA00000085"/>
    </source>
</evidence>
<dbReference type="InterPro" id="IPR004358">
    <property type="entry name" value="Sig_transdc_His_kin-like_C"/>
</dbReference>
<evidence type="ECO:0000313" key="14">
    <source>
        <dbReference type="Proteomes" id="UP000075806"/>
    </source>
</evidence>
<evidence type="ECO:0000259" key="12">
    <source>
        <dbReference type="PROSITE" id="PS50113"/>
    </source>
</evidence>
<evidence type="ECO:0000256" key="6">
    <source>
        <dbReference type="ARBA" id="ARBA00022777"/>
    </source>
</evidence>
<dbReference type="Gene3D" id="3.30.565.10">
    <property type="entry name" value="Histidine kinase-like ATPase, C-terminal domain"/>
    <property type="match status" value="1"/>
</dbReference>
<dbReference type="PROSITE" id="PS50109">
    <property type="entry name" value="HIS_KIN"/>
    <property type="match status" value="1"/>
</dbReference>
<dbReference type="Pfam" id="PF08448">
    <property type="entry name" value="PAS_4"/>
    <property type="match status" value="2"/>
</dbReference>
<organism evidence="13 14">
    <name type="scientific">Alkalihalobacillus trypoxylicola</name>
    <dbReference type="NCBI Taxonomy" id="519424"/>
    <lineage>
        <taxon>Bacteria</taxon>
        <taxon>Bacillati</taxon>
        <taxon>Bacillota</taxon>
        <taxon>Bacilli</taxon>
        <taxon>Bacillales</taxon>
        <taxon>Bacillaceae</taxon>
        <taxon>Alkalihalobacillus</taxon>
    </lineage>
</organism>
<dbReference type="InterPro" id="IPR000700">
    <property type="entry name" value="PAS-assoc_C"/>
</dbReference>
<dbReference type="SMART" id="SM00388">
    <property type="entry name" value="HisKA"/>
    <property type="match status" value="1"/>
</dbReference>
<name>A0A162D1B9_9BACI</name>
<evidence type="ECO:0000256" key="8">
    <source>
        <dbReference type="ARBA" id="ARBA00023012"/>
    </source>
</evidence>
<keyword evidence="6 13" id="KW-0418">Kinase</keyword>
<dbReference type="CDD" id="cd00075">
    <property type="entry name" value="HATPase"/>
    <property type="match status" value="1"/>
</dbReference>
<dbReference type="STRING" id="519424.AZF04_10930"/>
<dbReference type="NCBIfam" id="TIGR00229">
    <property type="entry name" value="sensory_box"/>
    <property type="match status" value="2"/>
</dbReference>
<feature type="domain" description="PAC" evidence="12">
    <location>
        <begin position="275"/>
        <end position="327"/>
    </location>
</feature>
<dbReference type="InterPro" id="IPR036097">
    <property type="entry name" value="HisK_dim/P_sf"/>
</dbReference>
<keyword evidence="7" id="KW-0067">ATP-binding</keyword>
<gene>
    <name evidence="13" type="ORF">AZF04_10930</name>
</gene>
<dbReference type="PROSITE" id="PS50113">
    <property type="entry name" value="PAC"/>
    <property type="match status" value="2"/>
</dbReference>
<dbReference type="InterPro" id="IPR003661">
    <property type="entry name" value="HisK_dim/P_dom"/>
</dbReference>
<proteinExistence type="predicted"/>
<dbReference type="PROSITE" id="PS50112">
    <property type="entry name" value="PAS"/>
    <property type="match status" value="1"/>
</dbReference>
<dbReference type="Pfam" id="PF02518">
    <property type="entry name" value="HATPase_c"/>
    <property type="match status" value="1"/>
</dbReference>
<keyword evidence="3" id="KW-0597">Phosphoprotein</keyword>
<evidence type="ECO:0000256" key="4">
    <source>
        <dbReference type="ARBA" id="ARBA00022679"/>
    </source>
</evidence>
<dbReference type="SUPFAM" id="SSF55874">
    <property type="entry name" value="ATPase domain of HSP90 chaperone/DNA topoisomerase II/histidine kinase"/>
    <property type="match status" value="1"/>
</dbReference>
<dbReference type="InterPro" id="IPR013656">
    <property type="entry name" value="PAS_4"/>
</dbReference>
<dbReference type="PRINTS" id="PR00344">
    <property type="entry name" value="BCTRLSENSOR"/>
</dbReference>
<dbReference type="Pfam" id="PF00512">
    <property type="entry name" value="HisKA"/>
    <property type="match status" value="1"/>
</dbReference>
<keyword evidence="14" id="KW-1185">Reference proteome</keyword>
<dbReference type="InterPro" id="IPR035965">
    <property type="entry name" value="PAS-like_dom_sf"/>
</dbReference>
<keyword evidence="5" id="KW-0547">Nucleotide-binding</keyword>
<evidence type="ECO:0000259" key="10">
    <source>
        <dbReference type="PROSITE" id="PS50109"/>
    </source>
</evidence>
<keyword evidence="9" id="KW-0812">Transmembrane</keyword>
<evidence type="ECO:0000256" key="5">
    <source>
        <dbReference type="ARBA" id="ARBA00022741"/>
    </source>
</evidence>
<keyword evidence="8" id="KW-0902">Two-component regulatory system</keyword>
<sequence>MSYKRKIILLYILIGTVWILITDFLLVYLNMEIYLFVQRFKGLFFVLLTGAFIYYALGKGEQVKLLKNEKERLNTLINSMVDFVNFKDGQGRWIKVNQFGLDLFQLNHVDYRGKTDRELAEYTDFYHDALVQCYDSDEETWKSGEITRVEEKIPMPDGTTKTFETIKVPLFEANKERKGLVVIGREITERIEATQLMKASELKYRSLFHYNPELVFIVDIRGNFIEVNPKFEPLTGYEADYALGRPITEFVANKSDQQRVLAAIQKAIEERESVQTPEIVLTSKKENPHTVHCVFVPIINEEHGIQGIIGYTTDMTQTLATEEKLRTTEKLAVVGELAAGIAHEIRNPLTSLKGFVQLFQYENTKDHFIHNIMLDELERINTIVSELLVLSRPQELVFSPKNLNEMMDTILTLYHSEMNLHGVSVSIDKEDNNLIFECEPNQIKQLFLNIIKNSTEASASHIHIRTFQDGEYLGVTVQDNGCGIEKDRLKKIGEPFYSQKEKGTGLGLTVSFKIIEAHKGTIHYDSVVNEGTTVTMKFPIKRD</sequence>
<evidence type="ECO:0000256" key="3">
    <source>
        <dbReference type="ARBA" id="ARBA00022553"/>
    </source>
</evidence>
<accession>A0A162D1B9</accession>
<dbReference type="CDD" id="cd00130">
    <property type="entry name" value="PAS"/>
    <property type="match status" value="1"/>
</dbReference>
<dbReference type="SUPFAM" id="SSF55785">
    <property type="entry name" value="PYP-like sensor domain (PAS domain)"/>
    <property type="match status" value="2"/>
</dbReference>
<protein>
    <recommendedName>
        <fullName evidence="2">histidine kinase</fullName>
        <ecNumber evidence="2">2.7.13.3</ecNumber>
    </recommendedName>
</protein>
<dbReference type="RefSeq" id="WP_061949824.1">
    <property type="nucleotide sequence ID" value="NZ_LTAO01000036.1"/>
</dbReference>
<dbReference type="InterPro" id="IPR036890">
    <property type="entry name" value="HATPase_C_sf"/>
</dbReference>